<dbReference type="InterPro" id="IPR036962">
    <property type="entry name" value="Glyco_hydro_3_N_sf"/>
</dbReference>
<sequence>MPGNMALGASESTHGNALAKASANVIGEELRALGFNVNFAPTLDVNVNPDNPVINVRSYGEDPKLVARLGLAQSQGFEQAGVLSALKHFPGHGDTSVDSHIGLPRVEHDRQRIENIDLLPFRYAIEQGNPAMIMTAHIQYPALEPRTFVNKDGISTELPATLSRAILTDLLRDEMGFKGLIVTDALDMAGISQFFSPVEATIQTFAAGADIALMPYTIRTPQDIRDFKQFLQAVADAYTDKRLSADELTASLARISTAKSALRFNANPIDAQVANANQILNRQQSRLLEQNIADAAITMNLNKGVLPLSPALKSLDLLMPDQQKCEAMQAAMARTRPGLEVRCASIANKEKQPTPPAAFADALIVADVFPAQTLAELGGMDDLENWRQRASKADQWQSIQQWMQRAKTAGKPVVLINLRTPYQTERFNGLVDAVLTSYDYRIRDPHIPEANPSYLALAKVLFGEIQAHGTSPVSWQRTQE</sequence>
<dbReference type="InterPro" id="IPR050226">
    <property type="entry name" value="NagZ_Beta-hexosaminidase"/>
</dbReference>
<comment type="caution">
    <text evidence="7">The sequence shown here is derived from an EMBL/GenBank/DDBJ whole genome shotgun (WGS) entry which is preliminary data.</text>
</comment>
<evidence type="ECO:0000259" key="6">
    <source>
        <dbReference type="Pfam" id="PF00933"/>
    </source>
</evidence>
<gene>
    <name evidence="7" type="ORF">ACFP85_12145</name>
</gene>
<keyword evidence="5 7" id="KW-0326">Glycosidase</keyword>
<organism evidence="7 8">
    <name type="scientific">Pseudobowmanella zhangzhouensis</name>
    <dbReference type="NCBI Taxonomy" id="1537679"/>
    <lineage>
        <taxon>Bacteria</taxon>
        <taxon>Pseudomonadati</taxon>
        <taxon>Pseudomonadota</taxon>
        <taxon>Gammaproteobacteria</taxon>
        <taxon>Alteromonadales</taxon>
        <taxon>Alteromonadaceae</taxon>
    </lineage>
</organism>
<dbReference type="InterPro" id="IPR036881">
    <property type="entry name" value="Glyco_hydro_3_C_sf"/>
</dbReference>
<reference evidence="8" key="1">
    <citation type="journal article" date="2019" name="Int. J. Syst. Evol. Microbiol.">
        <title>The Global Catalogue of Microorganisms (GCM) 10K type strain sequencing project: providing services to taxonomists for standard genome sequencing and annotation.</title>
        <authorList>
            <consortium name="The Broad Institute Genomics Platform"/>
            <consortium name="The Broad Institute Genome Sequencing Center for Infectious Disease"/>
            <person name="Wu L."/>
            <person name="Ma J."/>
        </authorList>
    </citation>
    <scope>NUCLEOTIDE SEQUENCE [LARGE SCALE GENOMIC DNA]</scope>
    <source>
        <strain evidence="8">CGMCC 1.16031</strain>
    </source>
</reference>
<evidence type="ECO:0000313" key="7">
    <source>
        <dbReference type="EMBL" id="MFC6440896.1"/>
    </source>
</evidence>
<dbReference type="EMBL" id="JBHSUS010000001">
    <property type="protein sequence ID" value="MFC6440896.1"/>
    <property type="molecule type" value="Genomic_DNA"/>
</dbReference>
<evidence type="ECO:0000256" key="5">
    <source>
        <dbReference type="ARBA" id="ARBA00023295"/>
    </source>
</evidence>
<dbReference type="GO" id="GO:0016798">
    <property type="term" value="F:hydrolase activity, acting on glycosyl bonds"/>
    <property type="evidence" value="ECO:0007669"/>
    <property type="project" value="UniProtKB-KW"/>
</dbReference>
<dbReference type="InterPro" id="IPR017853">
    <property type="entry name" value="GH"/>
</dbReference>
<dbReference type="SUPFAM" id="SSF51445">
    <property type="entry name" value="(Trans)glycosidases"/>
    <property type="match status" value="1"/>
</dbReference>
<evidence type="ECO:0000313" key="8">
    <source>
        <dbReference type="Proteomes" id="UP001596364"/>
    </source>
</evidence>
<proteinExistence type="inferred from homology"/>
<dbReference type="InterPro" id="IPR019800">
    <property type="entry name" value="Glyco_hydro_3_AS"/>
</dbReference>
<protein>
    <recommendedName>
        <fullName evidence="3">beta-N-acetylhexosaminidase</fullName>
        <ecNumber evidence="3">3.2.1.52</ecNumber>
    </recommendedName>
</protein>
<feature type="domain" description="Glycoside hydrolase family 3 N-terminal" evidence="6">
    <location>
        <begin position="1"/>
        <end position="257"/>
    </location>
</feature>
<accession>A0ABW1XL34</accession>
<dbReference type="Proteomes" id="UP001596364">
    <property type="component" value="Unassembled WGS sequence"/>
</dbReference>
<comment type="similarity">
    <text evidence="2">Belongs to the glycosyl hydrolase 3 family.</text>
</comment>
<evidence type="ECO:0000256" key="2">
    <source>
        <dbReference type="ARBA" id="ARBA00005336"/>
    </source>
</evidence>
<dbReference type="Gene3D" id="3.20.20.300">
    <property type="entry name" value="Glycoside hydrolase, family 3, N-terminal domain"/>
    <property type="match status" value="1"/>
</dbReference>
<dbReference type="Gene3D" id="3.40.50.1700">
    <property type="entry name" value="Glycoside hydrolase family 3 C-terminal domain"/>
    <property type="match status" value="1"/>
</dbReference>
<comment type="catalytic activity">
    <reaction evidence="1">
        <text>Hydrolysis of terminal non-reducing N-acetyl-D-hexosamine residues in N-acetyl-beta-D-hexosaminides.</text>
        <dbReference type="EC" id="3.2.1.52"/>
    </reaction>
</comment>
<keyword evidence="8" id="KW-1185">Reference proteome</keyword>
<evidence type="ECO:0000256" key="3">
    <source>
        <dbReference type="ARBA" id="ARBA00012663"/>
    </source>
</evidence>
<dbReference type="PANTHER" id="PTHR30480">
    <property type="entry name" value="BETA-HEXOSAMINIDASE-RELATED"/>
    <property type="match status" value="1"/>
</dbReference>
<dbReference type="PROSITE" id="PS00775">
    <property type="entry name" value="GLYCOSYL_HYDROL_F3"/>
    <property type="match status" value="1"/>
</dbReference>
<dbReference type="PANTHER" id="PTHR30480:SF13">
    <property type="entry name" value="BETA-HEXOSAMINIDASE"/>
    <property type="match status" value="1"/>
</dbReference>
<keyword evidence="4 7" id="KW-0378">Hydrolase</keyword>
<evidence type="ECO:0000256" key="1">
    <source>
        <dbReference type="ARBA" id="ARBA00001231"/>
    </source>
</evidence>
<dbReference type="InterPro" id="IPR001764">
    <property type="entry name" value="Glyco_hydro_3_N"/>
</dbReference>
<name>A0ABW1XL34_9ALTE</name>
<dbReference type="RefSeq" id="WP_377148674.1">
    <property type="nucleotide sequence ID" value="NZ_JBHSUS010000001.1"/>
</dbReference>
<evidence type="ECO:0000256" key="4">
    <source>
        <dbReference type="ARBA" id="ARBA00022801"/>
    </source>
</evidence>
<dbReference type="Pfam" id="PF00933">
    <property type="entry name" value="Glyco_hydro_3"/>
    <property type="match status" value="1"/>
</dbReference>
<dbReference type="EC" id="3.2.1.52" evidence="3"/>